<comment type="cofactor">
    <cofactor evidence="6">
        <name>Zn(2+)</name>
        <dbReference type="ChEBI" id="CHEBI:29105"/>
    </cofactor>
    <text evidence="6">Binds 1 zinc ion per subunit.</text>
</comment>
<feature type="chain" id="PRO_5047193929" evidence="7">
    <location>
        <begin position="23"/>
        <end position="328"/>
    </location>
</feature>
<dbReference type="PROSITE" id="PS50106">
    <property type="entry name" value="PDZ"/>
    <property type="match status" value="1"/>
</dbReference>
<evidence type="ECO:0000256" key="3">
    <source>
        <dbReference type="ARBA" id="ARBA00022801"/>
    </source>
</evidence>
<protein>
    <submittedName>
        <fullName evidence="9">M48 family metalloprotease</fullName>
        <ecNumber evidence="9">3.4.24.-</ecNumber>
    </submittedName>
</protein>
<dbReference type="PANTHER" id="PTHR22726:SF1">
    <property type="entry name" value="METALLOENDOPEPTIDASE OMA1, MITOCHONDRIAL"/>
    <property type="match status" value="1"/>
</dbReference>
<keyword evidence="4 6" id="KW-0862">Zinc</keyword>
<organism evidence="9 10">
    <name type="scientific">Sphingomonas morindae</name>
    <dbReference type="NCBI Taxonomy" id="1541170"/>
    <lineage>
        <taxon>Bacteria</taxon>
        <taxon>Pseudomonadati</taxon>
        <taxon>Pseudomonadota</taxon>
        <taxon>Alphaproteobacteria</taxon>
        <taxon>Sphingomonadales</taxon>
        <taxon>Sphingomonadaceae</taxon>
        <taxon>Sphingomonas</taxon>
    </lineage>
</organism>
<comment type="similarity">
    <text evidence="6">Belongs to the peptidase M48 family.</text>
</comment>
<keyword evidence="1 6" id="KW-0645">Protease</keyword>
<name>A0ABY4X5G8_9SPHN</name>
<dbReference type="InterPro" id="IPR041489">
    <property type="entry name" value="PDZ_6"/>
</dbReference>
<dbReference type="InterPro" id="IPR001478">
    <property type="entry name" value="PDZ"/>
</dbReference>
<evidence type="ECO:0000259" key="8">
    <source>
        <dbReference type="PROSITE" id="PS50106"/>
    </source>
</evidence>
<evidence type="ECO:0000256" key="2">
    <source>
        <dbReference type="ARBA" id="ARBA00022723"/>
    </source>
</evidence>
<gene>
    <name evidence="9" type="ORF">LHA26_12630</name>
</gene>
<feature type="signal peptide" evidence="7">
    <location>
        <begin position="1"/>
        <end position="22"/>
    </location>
</feature>
<sequence length="328" mass="34634">MGCARRIAAAAALAGLAGAAPAARVPGELTAALAALAAKDLRVASVAYRLQTAGLPLCRARTALPGLIVQDAAQYRADLRPAMAALYHVGPYPAVTGVVAGGPADRAGLSPGDEILALGGTRLAPATPRAGGADGRRFTAIMDRLGQAFARGPVTLTIRRAGVVTTRRITGRPACASTVQLDLAATRNAGADGRTVTVTQGLLDSVESDDELAFVIGHELAHNILGHRHLREQGWRWTRVAANRETEREADYYGVFLADWAGYDAGAALRFWQRIGHGSWLAEVFGDGTHPGDRSRMAALSREVAQIRAARRAHRRPMPDYAAFRRGG</sequence>
<evidence type="ECO:0000256" key="5">
    <source>
        <dbReference type="ARBA" id="ARBA00023049"/>
    </source>
</evidence>
<accession>A0ABY4X5G8</accession>
<dbReference type="RefSeq" id="WP_252165951.1">
    <property type="nucleotide sequence ID" value="NZ_CP084930.1"/>
</dbReference>
<keyword evidence="7" id="KW-0732">Signal</keyword>
<dbReference type="InterPro" id="IPR051156">
    <property type="entry name" value="Mito/Outer_Membr_Metalloprot"/>
</dbReference>
<keyword evidence="2" id="KW-0479">Metal-binding</keyword>
<keyword evidence="3 6" id="KW-0378">Hydrolase</keyword>
<keyword evidence="10" id="KW-1185">Reference proteome</keyword>
<dbReference type="Gene3D" id="3.30.2010.10">
    <property type="entry name" value="Metalloproteases ('zincins'), catalytic domain"/>
    <property type="match status" value="1"/>
</dbReference>
<evidence type="ECO:0000313" key="9">
    <source>
        <dbReference type="EMBL" id="USI72142.1"/>
    </source>
</evidence>
<evidence type="ECO:0000256" key="4">
    <source>
        <dbReference type="ARBA" id="ARBA00022833"/>
    </source>
</evidence>
<dbReference type="SUPFAM" id="SSF50156">
    <property type="entry name" value="PDZ domain-like"/>
    <property type="match status" value="1"/>
</dbReference>
<evidence type="ECO:0000313" key="10">
    <source>
        <dbReference type="Proteomes" id="UP001056937"/>
    </source>
</evidence>
<dbReference type="EMBL" id="CP084930">
    <property type="protein sequence ID" value="USI72142.1"/>
    <property type="molecule type" value="Genomic_DNA"/>
</dbReference>
<dbReference type="InterPro" id="IPR001915">
    <property type="entry name" value="Peptidase_M48"/>
</dbReference>
<dbReference type="Gene3D" id="2.30.42.10">
    <property type="match status" value="1"/>
</dbReference>
<evidence type="ECO:0000256" key="1">
    <source>
        <dbReference type="ARBA" id="ARBA00022670"/>
    </source>
</evidence>
<evidence type="ECO:0000256" key="7">
    <source>
        <dbReference type="SAM" id="SignalP"/>
    </source>
</evidence>
<dbReference type="Pfam" id="PF01435">
    <property type="entry name" value="Peptidase_M48"/>
    <property type="match status" value="2"/>
</dbReference>
<proteinExistence type="inferred from homology"/>
<dbReference type="SMART" id="SM00228">
    <property type="entry name" value="PDZ"/>
    <property type="match status" value="1"/>
</dbReference>
<dbReference type="PANTHER" id="PTHR22726">
    <property type="entry name" value="METALLOENDOPEPTIDASE OMA1"/>
    <property type="match status" value="1"/>
</dbReference>
<dbReference type="Pfam" id="PF17820">
    <property type="entry name" value="PDZ_6"/>
    <property type="match status" value="1"/>
</dbReference>
<dbReference type="InterPro" id="IPR036034">
    <property type="entry name" value="PDZ_sf"/>
</dbReference>
<keyword evidence="5 6" id="KW-0482">Metalloprotease</keyword>
<dbReference type="EC" id="3.4.24.-" evidence="9"/>
<reference evidence="9" key="1">
    <citation type="journal article" date="2022" name="Toxins">
        <title>Genomic Analysis of Sphingopyxis sp. USTB-05 for Biodegrading Cyanobacterial Hepatotoxins.</title>
        <authorList>
            <person name="Liu C."/>
            <person name="Xu Q."/>
            <person name="Zhao Z."/>
            <person name="Zhang H."/>
            <person name="Liu X."/>
            <person name="Yin C."/>
            <person name="Liu Y."/>
            <person name="Yan H."/>
        </authorList>
    </citation>
    <scope>NUCLEOTIDE SEQUENCE</scope>
    <source>
        <strain evidence="9">NBD5</strain>
    </source>
</reference>
<feature type="domain" description="PDZ" evidence="8">
    <location>
        <begin position="95"/>
        <end position="123"/>
    </location>
</feature>
<evidence type="ECO:0000256" key="6">
    <source>
        <dbReference type="RuleBase" id="RU003983"/>
    </source>
</evidence>
<dbReference type="GO" id="GO:0008237">
    <property type="term" value="F:metallopeptidase activity"/>
    <property type="evidence" value="ECO:0007669"/>
    <property type="project" value="UniProtKB-KW"/>
</dbReference>
<dbReference type="Proteomes" id="UP001056937">
    <property type="component" value="Chromosome 1"/>
</dbReference>